<keyword evidence="1" id="KW-1133">Transmembrane helix</keyword>
<dbReference type="WBParaSite" id="HCON_00143300-00001">
    <property type="protein sequence ID" value="HCON_00143300-00001"/>
    <property type="gene ID" value="HCON_00143300"/>
</dbReference>
<organism evidence="2 3">
    <name type="scientific">Haemonchus contortus</name>
    <name type="common">Barber pole worm</name>
    <dbReference type="NCBI Taxonomy" id="6289"/>
    <lineage>
        <taxon>Eukaryota</taxon>
        <taxon>Metazoa</taxon>
        <taxon>Ecdysozoa</taxon>
        <taxon>Nematoda</taxon>
        <taxon>Chromadorea</taxon>
        <taxon>Rhabditida</taxon>
        <taxon>Rhabditina</taxon>
        <taxon>Rhabditomorpha</taxon>
        <taxon>Strongyloidea</taxon>
        <taxon>Trichostrongylidae</taxon>
        <taxon>Haemonchus</taxon>
    </lineage>
</organism>
<evidence type="ECO:0000313" key="2">
    <source>
        <dbReference type="Proteomes" id="UP000025227"/>
    </source>
</evidence>
<keyword evidence="1" id="KW-0472">Membrane</keyword>
<dbReference type="Proteomes" id="UP000025227">
    <property type="component" value="Unplaced"/>
</dbReference>
<dbReference type="OrthoDB" id="5814759at2759"/>
<proteinExistence type="predicted"/>
<feature type="transmembrane region" description="Helical" evidence="1">
    <location>
        <begin position="73"/>
        <end position="98"/>
    </location>
</feature>
<feature type="transmembrane region" description="Helical" evidence="1">
    <location>
        <begin position="110"/>
        <end position="130"/>
    </location>
</feature>
<dbReference type="AlphaFoldDB" id="A0A7I4YWY1"/>
<keyword evidence="2" id="KW-1185">Reference proteome</keyword>
<protein>
    <submittedName>
        <fullName evidence="3">Uncharacterized protein</fullName>
    </submittedName>
</protein>
<name>A0A7I4YWY1_HAECO</name>
<evidence type="ECO:0000256" key="1">
    <source>
        <dbReference type="SAM" id="Phobius"/>
    </source>
</evidence>
<dbReference type="PROSITE" id="PS51257">
    <property type="entry name" value="PROKAR_LIPOPROTEIN"/>
    <property type="match status" value="1"/>
</dbReference>
<sequence length="153" mass="17228">MDSSSKVKLIAGIFVSISIISTVLACALWDFPANSTINNSLYFGGLIIGFLLNSGIAYCLFIGTAQQNSRMFFPYIVCATIHTVISIFGIAFFFGSVIYAMLARKMVDDVYGLLVFTLLFGFWYWSLHTVQKQRDYVRKISGEHVKFNDVEFL</sequence>
<keyword evidence="1" id="KW-0812">Transmembrane</keyword>
<accession>A0A7I4YWY1</accession>
<feature type="transmembrane region" description="Helical" evidence="1">
    <location>
        <begin position="41"/>
        <end position="61"/>
    </location>
</feature>
<reference evidence="3" key="1">
    <citation type="submission" date="2020-12" db="UniProtKB">
        <authorList>
            <consortium name="WormBaseParasite"/>
        </authorList>
    </citation>
    <scope>IDENTIFICATION</scope>
    <source>
        <strain evidence="3">MHco3</strain>
    </source>
</reference>
<evidence type="ECO:0000313" key="3">
    <source>
        <dbReference type="WBParaSite" id="HCON_00143300-00001"/>
    </source>
</evidence>
<dbReference type="OMA" id="YWVISLW"/>